<dbReference type="Proteomes" id="UP000298663">
    <property type="component" value="Unassembled WGS sequence"/>
</dbReference>
<comment type="caution">
    <text evidence="1">The sequence shown here is derived from an EMBL/GenBank/DDBJ whole genome shotgun (WGS) entry which is preliminary data.</text>
</comment>
<reference evidence="1 2" key="2">
    <citation type="journal article" date="2019" name="G3 (Bethesda)">
        <title>Hybrid Assembly of the Genome of the Entomopathogenic Nematode Steinernema carpocapsae Identifies the X-Chromosome.</title>
        <authorList>
            <person name="Serra L."/>
            <person name="Macchietto M."/>
            <person name="Macias-Munoz A."/>
            <person name="McGill C.J."/>
            <person name="Rodriguez I.M."/>
            <person name="Rodriguez B."/>
            <person name="Murad R."/>
            <person name="Mortazavi A."/>
        </authorList>
    </citation>
    <scope>NUCLEOTIDE SEQUENCE [LARGE SCALE GENOMIC DNA]</scope>
    <source>
        <strain evidence="1 2">ALL</strain>
    </source>
</reference>
<dbReference type="AlphaFoldDB" id="A0A4U5NTK1"/>
<evidence type="ECO:0000313" key="1">
    <source>
        <dbReference type="EMBL" id="TKR86441.1"/>
    </source>
</evidence>
<protein>
    <submittedName>
        <fullName evidence="1">Uncharacterized protein</fullName>
    </submittedName>
</protein>
<organism evidence="1 2">
    <name type="scientific">Steinernema carpocapsae</name>
    <name type="common">Entomopathogenic nematode</name>
    <dbReference type="NCBI Taxonomy" id="34508"/>
    <lineage>
        <taxon>Eukaryota</taxon>
        <taxon>Metazoa</taxon>
        <taxon>Ecdysozoa</taxon>
        <taxon>Nematoda</taxon>
        <taxon>Chromadorea</taxon>
        <taxon>Rhabditida</taxon>
        <taxon>Tylenchina</taxon>
        <taxon>Panagrolaimomorpha</taxon>
        <taxon>Strongyloidoidea</taxon>
        <taxon>Steinernematidae</taxon>
        <taxon>Steinernema</taxon>
    </lineage>
</organism>
<evidence type="ECO:0000313" key="2">
    <source>
        <dbReference type="Proteomes" id="UP000298663"/>
    </source>
</evidence>
<gene>
    <name evidence="1" type="ORF">L596_011034</name>
</gene>
<proteinExistence type="predicted"/>
<reference evidence="1 2" key="1">
    <citation type="journal article" date="2015" name="Genome Biol.">
        <title>Comparative genomics of Steinernema reveals deeply conserved gene regulatory networks.</title>
        <authorList>
            <person name="Dillman A.R."/>
            <person name="Macchietto M."/>
            <person name="Porter C.F."/>
            <person name="Rogers A."/>
            <person name="Williams B."/>
            <person name="Antoshechkin I."/>
            <person name="Lee M.M."/>
            <person name="Goodwin Z."/>
            <person name="Lu X."/>
            <person name="Lewis E.E."/>
            <person name="Goodrich-Blair H."/>
            <person name="Stock S.P."/>
            <person name="Adams B.J."/>
            <person name="Sternberg P.W."/>
            <person name="Mortazavi A."/>
        </authorList>
    </citation>
    <scope>NUCLEOTIDE SEQUENCE [LARGE SCALE GENOMIC DNA]</scope>
    <source>
        <strain evidence="1 2">ALL</strain>
    </source>
</reference>
<sequence length="174" mass="19934">MCPTKSASESFVRLPLTHWNLAFAIESVNIQLKCVARESITQLKFFLVKPRSERSFVCTTWKLGDFEGDYDLSPSDQLPSHEKTRRNKLELQQAYLVDERKSPLQFVGSHPQSPKNVILHTKLHACGVTSVFQISEKFVKVIADNSNMGSWKSVFSPLFINCFKQREFPGPREK</sequence>
<keyword evidence="2" id="KW-1185">Reference proteome</keyword>
<dbReference type="EMBL" id="AZBU02000003">
    <property type="protein sequence ID" value="TKR86441.1"/>
    <property type="molecule type" value="Genomic_DNA"/>
</dbReference>
<accession>A0A4U5NTK1</accession>
<name>A0A4U5NTK1_STECR</name>